<organism evidence="2 3">
    <name type="scientific">Blyttiomyces helicus</name>
    <dbReference type="NCBI Taxonomy" id="388810"/>
    <lineage>
        <taxon>Eukaryota</taxon>
        <taxon>Fungi</taxon>
        <taxon>Fungi incertae sedis</taxon>
        <taxon>Chytridiomycota</taxon>
        <taxon>Chytridiomycota incertae sedis</taxon>
        <taxon>Chytridiomycetes</taxon>
        <taxon>Chytridiomycetes incertae sedis</taxon>
        <taxon>Blyttiomyces</taxon>
    </lineage>
</organism>
<dbReference type="Gene3D" id="1.25.10.10">
    <property type="entry name" value="Leucine-rich Repeat Variant"/>
    <property type="match status" value="1"/>
</dbReference>
<feature type="domain" description="SYO1-like TPR repeats" evidence="1">
    <location>
        <begin position="3"/>
        <end position="139"/>
    </location>
</feature>
<reference evidence="3" key="1">
    <citation type="journal article" date="2018" name="Nat. Microbiol.">
        <title>Leveraging single-cell genomics to expand the fungal tree of life.</title>
        <authorList>
            <person name="Ahrendt S.R."/>
            <person name="Quandt C.A."/>
            <person name="Ciobanu D."/>
            <person name="Clum A."/>
            <person name="Salamov A."/>
            <person name="Andreopoulos B."/>
            <person name="Cheng J.F."/>
            <person name="Woyke T."/>
            <person name="Pelin A."/>
            <person name="Henrissat B."/>
            <person name="Reynolds N.K."/>
            <person name="Benny G.L."/>
            <person name="Smith M.E."/>
            <person name="James T.Y."/>
            <person name="Grigoriev I.V."/>
        </authorList>
    </citation>
    <scope>NUCLEOTIDE SEQUENCE [LARGE SCALE GENOMIC DNA]</scope>
</reference>
<keyword evidence="3" id="KW-1185">Reference proteome</keyword>
<dbReference type="InterPro" id="IPR011989">
    <property type="entry name" value="ARM-like"/>
</dbReference>
<accession>A0A4P9WBU1</accession>
<name>A0A4P9WBU1_9FUNG</name>
<proteinExistence type="predicted"/>
<dbReference type="GO" id="GO:0006606">
    <property type="term" value="P:protein import into nucleus"/>
    <property type="evidence" value="ECO:0007669"/>
    <property type="project" value="TreeGrafter"/>
</dbReference>
<dbReference type="GO" id="GO:0051082">
    <property type="term" value="F:unfolded protein binding"/>
    <property type="evidence" value="ECO:0007669"/>
    <property type="project" value="TreeGrafter"/>
</dbReference>
<dbReference type="GO" id="GO:0042273">
    <property type="term" value="P:ribosomal large subunit biogenesis"/>
    <property type="evidence" value="ECO:0007669"/>
    <property type="project" value="TreeGrafter"/>
</dbReference>
<dbReference type="Proteomes" id="UP000269721">
    <property type="component" value="Unassembled WGS sequence"/>
</dbReference>
<evidence type="ECO:0000313" key="2">
    <source>
        <dbReference type="EMBL" id="RKO89752.1"/>
    </source>
</evidence>
<evidence type="ECO:0000259" key="1">
    <source>
        <dbReference type="Pfam" id="PF25567"/>
    </source>
</evidence>
<dbReference type="InterPro" id="IPR057990">
    <property type="entry name" value="TPR_SYO1"/>
</dbReference>
<dbReference type="PANTHER" id="PTHR13347:SF1">
    <property type="entry name" value="HEAT REPEAT-CONTAINING PROTEIN 3"/>
    <property type="match status" value="1"/>
</dbReference>
<protein>
    <recommendedName>
        <fullName evidence="1">SYO1-like TPR repeats domain-containing protein</fullName>
    </recommendedName>
</protein>
<gene>
    <name evidence="2" type="ORF">BDK51DRAFT_33195</name>
</gene>
<dbReference type="AlphaFoldDB" id="A0A4P9WBU1"/>
<dbReference type="EMBL" id="KZ995905">
    <property type="protein sequence ID" value="RKO89752.1"/>
    <property type="molecule type" value="Genomic_DNA"/>
</dbReference>
<dbReference type="OrthoDB" id="288703at2759"/>
<dbReference type="InterPro" id="IPR052616">
    <property type="entry name" value="SYO1-like"/>
</dbReference>
<dbReference type="PANTHER" id="PTHR13347">
    <property type="entry name" value="HEAT REPEAT-CONTAINING PROTEIN 3"/>
    <property type="match status" value="1"/>
</dbReference>
<sequence length="143" mass="15736">IPTSDQVAALLQTCSNPAAPESLKVKCVGVLGLLAKVQGHVEINKTIGVFLVNLLETTSSVEIISEALNALYDVYADAAFDYDLPVFVQGGFLAKLKELLPPIKAKIKGLDKRRARAVRERGEEALLNLRAFIQYKEKERKRS</sequence>
<dbReference type="Pfam" id="PF25567">
    <property type="entry name" value="TPR_SYO1"/>
    <property type="match status" value="1"/>
</dbReference>
<evidence type="ECO:0000313" key="3">
    <source>
        <dbReference type="Proteomes" id="UP000269721"/>
    </source>
</evidence>
<feature type="non-terminal residue" evidence="2">
    <location>
        <position position="1"/>
    </location>
</feature>